<dbReference type="Proteomes" id="UP001519325">
    <property type="component" value="Unassembled WGS sequence"/>
</dbReference>
<dbReference type="PROSITE" id="PS51318">
    <property type="entry name" value="TAT"/>
    <property type="match status" value="1"/>
</dbReference>
<dbReference type="Pfam" id="PF07731">
    <property type="entry name" value="Cu-oxidase_2"/>
    <property type="match status" value="1"/>
</dbReference>
<evidence type="ECO:0000256" key="6">
    <source>
        <dbReference type="ARBA" id="ARBA00041027"/>
    </source>
</evidence>
<evidence type="ECO:0000256" key="10">
    <source>
        <dbReference type="SAM" id="MobiDB-lite"/>
    </source>
</evidence>
<evidence type="ECO:0000256" key="8">
    <source>
        <dbReference type="ARBA" id="ARBA00043090"/>
    </source>
</evidence>
<dbReference type="InterPro" id="IPR006311">
    <property type="entry name" value="TAT_signal"/>
</dbReference>
<dbReference type="EC" id="1.16.3.4" evidence="5"/>
<dbReference type="PANTHER" id="PTHR48267">
    <property type="entry name" value="CUPREDOXIN SUPERFAMILY PROTEIN"/>
    <property type="match status" value="1"/>
</dbReference>
<feature type="compositionally biased region" description="Low complexity" evidence="10">
    <location>
        <begin position="158"/>
        <end position="173"/>
    </location>
</feature>
<feature type="region of interest" description="Disordered" evidence="10">
    <location>
        <begin position="151"/>
        <end position="174"/>
    </location>
</feature>
<dbReference type="PANTHER" id="PTHR48267:SF1">
    <property type="entry name" value="BILIRUBIN OXIDASE"/>
    <property type="match status" value="1"/>
</dbReference>
<keyword evidence="15" id="KW-1185">Reference proteome</keyword>
<dbReference type="EMBL" id="JAGGMR010000001">
    <property type="protein sequence ID" value="MBP2190808.1"/>
    <property type="molecule type" value="Genomic_DNA"/>
</dbReference>
<dbReference type="Pfam" id="PF00394">
    <property type="entry name" value="Cu-oxidase"/>
    <property type="match status" value="1"/>
</dbReference>
<evidence type="ECO:0000259" key="11">
    <source>
        <dbReference type="Pfam" id="PF00394"/>
    </source>
</evidence>
<dbReference type="InterPro" id="IPR045087">
    <property type="entry name" value="Cu-oxidase_fam"/>
</dbReference>
<comment type="subunit">
    <text evidence="2">Monomer.</text>
</comment>
<dbReference type="RefSeq" id="WP_209891473.1">
    <property type="nucleotide sequence ID" value="NZ_JAGGMR010000001.1"/>
</dbReference>
<evidence type="ECO:0000256" key="5">
    <source>
        <dbReference type="ARBA" id="ARBA00038978"/>
    </source>
</evidence>
<evidence type="ECO:0000256" key="7">
    <source>
        <dbReference type="ARBA" id="ARBA00042896"/>
    </source>
</evidence>
<reference evidence="14 15" key="1">
    <citation type="submission" date="2021-03" db="EMBL/GenBank/DDBJ databases">
        <title>Sequencing the genomes of 1000 actinobacteria strains.</title>
        <authorList>
            <person name="Klenk H.-P."/>
        </authorList>
    </citation>
    <scope>NUCLEOTIDE SEQUENCE [LARGE SCALE GENOMIC DNA]</scope>
    <source>
        <strain evidence="14 15">DSM 45516</strain>
    </source>
</reference>
<evidence type="ECO:0000256" key="3">
    <source>
        <dbReference type="ARBA" id="ARBA00022723"/>
    </source>
</evidence>
<evidence type="ECO:0000256" key="4">
    <source>
        <dbReference type="ARBA" id="ARBA00023002"/>
    </source>
</evidence>
<evidence type="ECO:0000256" key="9">
    <source>
        <dbReference type="ARBA" id="ARBA00048092"/>
    </source>
</evidence>
<dbReference type="InterPro" id="IPR008972">
    <property type="entry name" value="Cupredoxin"/>
</dbReference>
<accession>A0ABS4QI85</accession>
<dbReference type="PROSITE" id="PS00080">
    <property type="entry name" value="MULTICOPPER_OXIDASE2"/>
    <property type="match status" value="1"/>
</dbReference>
<dbReference type="SUPFAM" id="SSF49503">
    <property type="entry name" value="Cupredoxins"/>
    <property type="match status" value="3"/>
</dbReference>
<dbReference type="Gene3D" id="2.60.40.420">
    <property type="entry name" value="Cupredoxins - blue copper proteins"/>
    <property type="match status" value="3"/>
</dbReference>
<sequence>MTAQTTRRGFLRAGAGLGAAAAVGWLGGGRLITPGQPGRLLRSGIPLPQPYRTRLIVPPVLDPVRRDDTTDYYEIVQRETDLAILPGLRTRAWTYQGSFPGPTIHAKSGRRAVVRHRNELPHPAVVHLHGGHTPADSDGYPMDFILPVGGRSTAAPQAGSSHTTGHGSSAATSNIAHGTRDYTYPNVQRAATLWYHDHRHGFTGPAVWRGLAGFHLIGDDEEAALPLPSGDRDIPLMIADRSFAADGSFAYPLADPAMVTHGVTEPFMDGVLGDVILVNGTPWPRHDVDPVRYRFRILNGANARRYRLALDPPPPGGHGFVQIGSDGGLLERPVRHETLDIAPAERFDVLIDFARYPRGTRVRLTNQLDAGPTAEIMRFDITGPSIRDESAIPDRLSHWETLDPRRAVTERTFLFQLNKHGWTINGHPYEPGRALARPRLGTTEIWRFITDFHHPVHVHLDPFQVISRNNRPPSRYDIGWKDTVDVRPAEAVEVAVRFTDYTGPFMLHCHNLEHEDMAMMADFVTE</sequence>
<feature type="domain" description="Plastocyanin-like" evidence="11">
    <location>
        <begin position="291"/>
        <end position="355"/>
    </location>
</feature>
<feature type="domain" description="Plastocyanin-like" evidence="13">
    <location>
        <begin position="82"/>
        <end position="142"/>
    </location>
</feature>
<organism evidence="14 15">
    <name type="scientific">Nocardia goodfellowii</name>
    <dbReference type="NCBI Taxonomy" id="882446"/>
    <lineage>
        <taxon>Bacteria</taxon>
        <taxon>Bacillati</taxon>
        <taxon>Actinomycetota</taxon>
        <taxon>Actinomycetes</taxon>
        <taxon>Mycobacteriales</taxon>
        <taxon>Nocardiaceae</taxon>
        <taxon>Nocardia</taxon>
    </lineage>
</organism>
<evidence type="ECO:0000313" key="15">
    <source>
        <dbReference type="Proteomes" id="UP001519325"/>
    </source>
</evidence>
<comment type="caution">
    <text evidence="14">The sequence shown here is derived from an EMBL/GenBank/DDBJ whole genome shotgun (WGS) entry which is preliminary data.</text>
</comment>
<feature type="domain" description="Plastocyanin-like" evidence="13">
    <location>
        <begin position="177"/>
        <end position="220"/>
    </location>
</feature>
<proteinExistence type="inferred from homology"/>
<keyword evidence="3" id="KW-0479">Metal-binding</keyword>
<evidence type="ECO:0000313" key="14">
    <source>
        <dbReference type="EMBL" id="MBP2190808.1"/>
    </source>
</evidence>
<dbReference type="InterPro" id="IPR002355">
    <property type="entry name" value="Cu_oxidase_Cu_BS"/>
</dbReference>
<dbReference type="CDD" id="cd14448">
    <property type="entry name" value="CuRO_2_BOD_CotA_like"/>
    <property type="match status" value="1"/>
</dbReference>
<feature type="domain" description="Plastocyanin-like" evidence="12">
    <location>
        <begin position="415"/>
        <end position="525"/>
    </location>
</feature>
<evidence type="ECO:0000256" key="1">
    <source>
        <dbReference type="ARBA" id="ARBA00010609"/>
    </source>
</evidence>
<keyword evidence="4" id="KW-0560">Oxidoreductase</keyword>
<dbReference type="InterPro" id="IPR001117">
    <property type="entry name" value="Cu-oxidase_2nd"/>
</dbReference>
<evidence type="ECO:0000259" key="13">
    <source>
        <dbReference type="Pfam" id="PF07732"/>
    </source>
</evidence>
<comment type="catalytic activity">
    <reaction evidence="9">
        <text>4 Cu(+) + O2 + 4 H(+) = 4 Cu(2+) + 2 H2O</text>
        <dbReference type="Rhea" id="RHEA:30083"/>
        <dbReference type="ChEBI" id="CHEBI:15377"/>
        <dbReference type="ChEBI" id="CHEBI:15378"/>
        <dbReference type="ChEBI" id="CHEBI:15379"/>
        <dbReference type="ChEBI" id="CHEBI:29036"/>
        <dbReference type="ChEBI" id="CHEBI:49552"/>
        <dbReference type="EC" id="1.16.3.4"/>
    </reaction>
    <physiologicalReaction direction="left-to-right" evidence="9">
        <dbReference type="Rhea" id="RHEA:30084"/>
    </physiologicalReaction>
</comment>
<gene>
    <name evidence="14" type="ORF">BJ987_003709</name>
</gene>
<dbReference type="InterPro" id="IPR011706">
    <property type="entry name" value="Cu-oxidase_C"/>
</dbReference>
<evidence type="ECO:0000256" key="2">
    <source>
        <dbReference type="ARBA" id="ARBA00011245"/>
    </source>
</evidence>
<name>A0ABS4QI85_9NOCA</name>
<evidence type="ECO:0000259" key="12">
    <source>
        <dbReference type="Pfam" id="PF07731"/>
    </source>
</evidence>
<protein>
    <recommendedName>
        <fullName evidence="6">Multicopper oxidase CueO</fullName>
        <ecNumber evidence="5">1.16.3.4</ecNumber>
    </recommendedName>
    <alternativeName>
        <fullName evidence="7">Copper efflux oxidase</fullName>
    </alternativeName>
    <alternativeName>
        <fullName evidence="8">Cuprous oxidase</fullName>
    </alternativeName>
</protein>
<comment type="similarity">
    <text evidence="1">Belongs to the multicopper oxidase family.</text>
</comment>
<dbReference type="Pfam" id="PF07732">
    <property type="entry name" value="Cu-oxidase_3"/>
    <property type="match status" value="2"/>
</dbReference>
<dbReference type="InterPro" id="IPR011707">
    <property type="entry name" value="Cu-oxidase-like_N"/>
</dbReference>